<sequence length="38" mass="4080">MQEACQHGTLASSVLDLALEEVSDLLGRLVLVLVDEVL</sequence>
<evidence type="ECO:0000313" key="1">
    <source>
        <dbReference type="Proteomes" id="UP000095287"/>
    </source>
</evidence>
<dbReference type="WBParaSite" id="L893_g8794.t1">
    <property type="protein sequence ID" value="L893_g8794.t1"/>
    <property type="gene ID" value="L893_g8794"/>
</dbReference>
<dbReference type="Proteomes" id="UP000095287">
    <property type="component" value="Unplaced"/>
</dbReference>
<dbReference type="AlphaFoldDB" id="A0A1I8AT42"/>
<accession>A0A1I8AT42</accession>
<keyword evidence="1" id="KW-1185">Reference proteome</keyword>
<name>A0A1I8AT42_9BILA</name>
<organism evidence="1 2">
    <name type="scientific">Steinernema glaseri</name>
    <dbReference type="NCBI Taxonomy" id="37863"/>
    <lineage>
        <taxon>Eukaryota</taxon>
        <taxon>Metazoa</taxon>
        <taxon>Ecdysozoa</taxon>
        <taxon>Nematoda</taxon>
        <taxon>Chromadorea</taxon>
        <taxon>Rhabditida</taxon>
        <taxon>Tylenchina</taxon>
        <taxon>Panagrolaimomorpha</taxon>
        <taxon>Strongyloidoidea</taxon>
        <taxon>Steinernematidae</taxon>
        <taxon>Steinernema</taxon>
    </lineage>
</organism>
<reference evidence="2" key="1">
    <citation type="submission" date="2016-11" db="UniProtKB">
        <authorList>
            <consortium name="WormBaseParasite"/>
        </authorList>
    </citation>
    <scope>IDENTIFICATION</scope>
</reference>
<proteinExistence type="predicted"/>
<protein>
    <submittedName>
        <fullName evidence="2">Uncharacterized protein</fullName>
    </submittedName>
</protein>
<evidence type="ECO:0000313" key="2">
    <source>
        <dbReference type="WBParaSite" id="L893_g8794.t1"/>
    </source>
</evidence>